<dbReference type="EMBL" id="CM004474">
    <property type="protein sequence ID" value="OCT80081.1"/>
    <property type="molecule type" value="Genomic_DNA"/>
</dbReference>
<sequence length="220" mass="25083">MVEISSSEETQSLGLRILLTLTKCNQQRIQESENCTIYSIIHQVLIRPKCIVGFHVLKTLFEGCTGDQMLNVCESGQINLNVESIAVIQDVGLLEHLLLDWKIWSKAETGVWKNLLAALELLIRDNHPHQMFNIQQLLKGRVVHHFLLACQVLQEHREGHLTCIPQEVCLSYIKIIEEVLGSPPDLEILKLIFNFLLAVHPATNTYVCHNPSNFFFSLHI</sequence>
<dbReference type="Proteomes" id="UP000694892">
    <property type="component" value="Chromosome 5L"/>
</dbReference>
<protein>
    <submittedName>
        <fullName evidence="2">Uncharacterized protein</fullName>
    </submittedName>
</protein>
<evidence type="ECO:0000313" key="3">
    <source>
        <dbReference type="Proteomes" id="UP000694892"/>
    </source>
</evidence>
<dbReference type="PANTHER" id="PTHR13743">
    <property type="entry name" value="BEIGE/BEACH-RELATED"/>
    <property type="match status" value="1"/>
</dbReference>
<feature type="non-terminal residue" evidence="2">
    <location>
        <position position="1"/>
    </location>
</feature>
<gene>
    <name evidence="2" type="ORF">XELAEV_1802688916mg</name>
</gene>
<name>A0A974CX37_XENLA</name>
<feature type="non-terminal residue" evidence="2">
    <location>
        <position position="220"/>
    </location>
</feature>
<keyword evidence="1" id="KW-0853">WD repeat</keyword>
<evidence type="ECO:0000313" key="2">
    <source>
        <dbReference type="EMBL" id="OCT80081.1"/>
    </source>
</evidence>
<accession>A0A974CX37</accession>
<reference evidence="3" key="1">
    <citation type="journal article" date="2016" name="Nature">
        <title>Genome evolution in the allotetraploid frog Xenopus laevis.</title>
        <authorList>
            <person name="Session A.M."/>
            <person name="Uno Y."/>
            <person name="Kwon T."/>
            <person name="Chapman J.A."/>
            <person name="Toyoda A."/>
            <person name="Takahashi S."/>
            <person name="Fukui A."/>
            <person name="Hikosaka A."/>
            <person name="Suzuki A."/>
            <person name="Kondo M."/>
            <person name="van Heeringen S.J."/>
            <person name="Quigley I."/>
            <person name="Heinz S."/>
            <person name="Ogino H."/>
            <person name="Ochi H."/>
            <person name="Hellsten U."/>
            <person name="Lyons J.B."/>
            <person name="Simakov O."/>
            <person name="Putnam N."/>
            <person name="Stites J."/>
            <person name="Kuroki Y."/>
            <person name="Tanaka T."/>
            <person name="Michiue T."/>
            <person name="Watanabe M."/>
            <person name="Bogdanovic O."/>
            <person name="Lister R."/>
            <person name="Georgiou G."/>
            <person name="Paranjpe S.S."/>
            <person name="van Kruijsbergen I."/>
            <person name="Shu S."/>
            <person name="Carlson J."/>
            <person name="Kinoshita T."/>
            <person name="Ohta Y."/>
            <person name="Mawaribuchi S."/>
            <person name="Jenkins J."/>
            <person name="Grimwood J."/>
            <person name="Schmutz J."/>
            <person name="Mitros T."/>
            <person name="Mozaffari S.V."/>
            <person name="Suzuki Y."/>
            <person name="Haramoto Y."/>
            <person name="Yamamoto T.S."/>
            <person name="Takagi C."/>
            <person name="Heald R."/>
            <person name="Miller K."/>
            <person name="Haudenschild C."/>
            <person name="Kitzman J."/>
            <person name="Nakayama T."/>
            <person name="Izutsu Y."/>
            <person name="Robert J."/>
            <person name="Fortriede J."/>
            <person name="Burns K."/>
            <person name="Lotay V."/>
            <person name="Karimi K."/>
            <person name="Yasuoka Y."/>
            <person name="Dichmann D.S."/>
            <person name="Flajnik M.F."/>
            <person name="Houston D.W."/>
            <person name="Shendure J."/>
            <person name="DuPasquier L."/>
            <person name="Vize P.D."/>
            <person name="Zorn A.M."/>
            <person name="Ito M."/>
            <person name="Marcotte E.M."/>
            <person name="Wallingford J.B."/>
            <person name="Ito Y."/>
            <person name="Asashima M."/>
            <person name="Ueno N."/>
            <person name="Matsuda Y."/>
            <person name="Veenstra G.J."/>
            <person name="Fujiyama A."/>
            <person name="Harland R.M."/>
            <person name="Taira M."/>
            <person name="Rokhsar D.S."/>
        </authorList>
    </citation>
    <scope>NUCLEOTIDE SEQUENCE [LARGE SCALE GENOMIC DNA]</scope>
    <source>
        <strain evidence="3">J</strain>
    </source>
</reference>
<dbReference type="InterPro" id="IPR050865">
    <property type="entry name" value="BEACH_Domain"/>
</dbReference>
<dbReference type="AlphaFoldDB" id="A0A974CX37"/>
<organism evidence="2 3">
    <name type="scientific">Xenopus laevis</name>
    <name type="common">African clawed frog</name>
    <dbReference type="NCBI Taxonomy" id="8355"/>
    <lineage>
        <taxon>Eukaryota</taxon>
        <taxon>Metazoa</taxon>
        <taxon>Chordata</taxon>
        <taxon>Craniata</taxon>
        <taxon>Vertebrata</taxon>
        <taxon>Euteleostomi</taxon>
        <taxon>Amphibia</taxon>
        <taxon>Batrachia</taxon>
        <taxon>Anura</taxon>
        <taxon>Pipoidea</taxon>
        <taxon>Pipidae</taxon>
        <taxon>Xenopodinae</taxon>
        <taxon>Xenopus</taxon>
        <taxon>Xenopus</taxon>
    </lineage>
</organism>
<evidence type="ECO:0000256" key="1">
    <source>
        <dbReference type="ARBA" id="ARBA00022574"/>
    </source>
</evidence>
<dbReference type="PANTHER" id="PTHR13743:SF86">
    <property type="entry name" value="LYSOSOMAL-TRAFFICKING REGULATOR"/>
    <property type="match status" value="1"/>
</dbReference>
<proteinExistence type="predicted"/>